<feature type="compositionally biased region" description="Basic and acidic residues" evidence="1">
    <location>
        <begin position="442"/>
        <end position="461"/>
    </location>
</feature>
<accession>A0A7R8WAN8</accession>
<feature type="compositionally biased region" description="Low complexity" evidence="1">
    <location>
        <begin position="562"/>
        <end position="571"/>
    </location>
</feature>
<feature type="region of interest" description="Disordered" evidence="1">
    <location>
        <begin position="508"/>
        <end position="580"/>
    </location>
</feature>
<feature type="compositionally biased region" description="Basic and acidic residues" evidence="1">
    <location>
        <begin position="330"/>
        <end position="340"/>
    </location>
</feature>
<feature type="compositionally biased region" description="Basic and acidic residues" evidence="1">
    <location>
        <begin position="594"/>
        <end position="607"/>
    </location>
</feature>
<evidence type="ECO:0000313" key="2">
    <source>
        <dbReference type="EMBL" id="CAD7228081.1"/>
    </source>
</evidence>
<dbReference type="AlphaFoldDB" id="A0A7R8WAN8"/>
<gene>
    <name evidence="2" type="ORF">CTOB1V02_LOCUS5970</name>
</gene>
<dbReference type="EMBL" id="OB661376">
    <property type="protein sequence ID" value="CAD7228081.1"/>
    <property type="molecule type" value="Genomic_DNA"/>
</dbReference>
<sequence length="621" mass="68380">MNGAVSYSVVIREDEINGAVSYSVVIREDDEWSGSTQAMNHPDFQRPLSLVENTLKCQVLGYPEPLVRFFCDDEEILPSVAAIATGMFGEWSVELSAVLLQKEKQEQIFRAVASNEVGSVTSDLHLHHEVTLVDSPLNGSPLPPVEMLEVGRIYSPGIDTTTPIPSEGKSEESKQHVRGESPVLALDEKCTEIQNALLSPTSKTIHTIAEREHQKWLNAPPIENNPYSAENLLKRVAHPESYLDVGLTFHDVTNSQINETFSPIVSPEPEPLLRIDCGPKEIDATMYQRDYYIPGMDRRSPSPITMMQSSPQESKPVDAVNQEITGHAIRRADETVEQDRVPSVTAERSDHEHRSRREASKSKNSFNASVEEVKAFARRTSGAAIDGVSKETISQKSNERRIAAAAQSAPPTTSAEENEDKEEAIAMPSVKELAKLFGRTEAPQRKISKEKPDPGFGERETVVGTRQRFPPAKSGSLTEDVQQQFHSLTARRLPVGLLEAVKKANDKLKAGDGPKMTESDAQTNNPVCATSPIENDRGPPPPTRHVVYELHQSLDGYAPRPSSSGSEGSLGRRNRSITIRANYWDKRVKEGLLSDRDLPPGEPDHVIPKPNVPVPACASND</sequence>
<feature type="compositionally biased region" description="Low complexity" evidence="1">
    <location>
        <begin position="403"/>
        <end position="415"/>
    </location>
</feature>
<feature type="region of interest" description="Disordered" evidence="1">
    <location>
        <begin position="158"/>
        <end position="178"/>
    </location>
</feature>
<feature type="compositionally biased region" description="Basic and acidic residues" evidence="1">
    <location>
        <begin position="347"/>
        <end position="361"/>
    </location>
</feature>
<feature type="region of interest" description="Disordered" evidence="1">
    <location>
        <begin position="328"/>
        <end position="366"/>
    </location>
</feature>
<feature type="region of interest" description="Disordered" evidence="1">
    <location>
        <begin position="594"/>
        <end position="621"/>
    </location>
</feature>
<organism evidence="2">
    <name type="scientific">Cyprideis torosa</name>
    <dbReference type="NCBI Taxonomy" id="163714"/>
    <lineage>
        <taxon>Eukaryota</taxon>
        <taxon>Metazoa</taxon>
        <taxon>Ecdysozoa</taxon>
        <taxon>Arthropoda</taxon>
        <taxon>Crustacea</taxon>
        <taxon>Oligostraca</taxon>
        <taxon>Ostracoda</taxon>
        <taxon>Podocopa</taxon>
        <taxon>Podocopida</taxon>
        <taxon>Cytherocopina</taxon>
        <taxon>Cytheroidea</taxon>
        <taxon>Cytherideidae</taxon>
        <taxon>Cyprideis</taxon>
    </lineage>
</organism>
<feature type="compositionally biased region" description="Basic and acidic residues" evidence="1">
    <location>
        <begin position="508"/>
        <end position="518"/>
    </location>
</feature>
<evidence type="ECO:0000256" key="1">
    <source>
        <dbReference type="SAM" id="MobiDB-lite"/>
    </source>
</evidence>
<feature type="compositionally biased region" description="Basic and acidic residues" evidence="1">
    <location>
        <begin position="168"/>
        <end position="178"/>
    </location>
</feature>
<feature type="region of interest" description="Disordered" evidence="1">
    <location>
        <begin position="437"/>
        <end position="481"/>
    </location>
</feature>
<feature type="region of interest" description="Disordered" evidence="1">
    <location>
        <begin position="390"/>
        <end position="423"/>
    </location>
</feature>
<reference evidence="2" key="1">
    <citation type="submission" date="2020-11" db="EMBL/GenBank/DDBJ databases">
        <authorList>
            <person name="Tran Van P."/>
        </authorList>
    </citation>
    <scope>NUCLEOTIDE SEQUENCE</scope>
</reference>
<feature type="compositionally biased region" description="Polar residues" evidence="1">
    <location>
        <begin position="519"/>
        <end position="528"/>
    </location>
</feature>
<protein>
    <submittedName>
        <fullName evidence="2">Uncharacterized protein</fullName>
    </submittedName>
</protein>
<dbReference type="OrthoDB" id="10072397at2759"/>
<name>A0A7R8WAN8_9CRUS</name>
<proteinExistence type="predicted"/>